<sequence length="391" mass="43234">MKLNKLNIAVAALAAVALAGCKNEDLSRQHYDNKLFISATNFTDEMLIKAANPSYEREITAGIAKPVGQDISIEFAAAPELFDHYRQAFYDEDVKLLSEEFYQFDETKTRIQAGSVASVPVTIRFVDVNLLDKNERYVLPVTIRSVSGIDVLPSARSVYYIFKGAALINVVAGIAENRAWPDWKDASPVTNMRTFTLEALINGNAFKNQISTIMGIEGKFLVRIGDSGVDPNQIQVASSRNLTNSDLKLDAGRWYHVAVTFESGNVKVYLDGAEKCSGNVGTSSVNFGVAHSDESDGKPRCFWIGYSYASDRYFDGQISEVRIWNKALTPEEINAPDHFYQVAAASDGLVAYWKFDEGAGKTIKDQTSYGNDLTVEKELKWVNVSLPELGK</sequence>
<evidence type="ECO:0000259" key="2">
    <source>
        <dbReference type="Pfam" id="PF08522"/>
    </source>
</evidence>
<dbReference type="eggNOG" id="COG1572">
    <property type="taxonomic scope" value="Bacteria"/>
</dbReference>
<dbReference type="GO" id="GO:0005975">
    <property type="term" value="P:carbohydrate metabolic process"/>
    <property type="evidence" value="ECO:0007669"/>
    <property type="project" value="UniProtKB-ARBA"/>
</dbReference>
<dbReference type="EMBL" id="JANGBQ010000006">
    <property type="protein sequence ID" value="MCQ5082447.1"/>
    <property type="molecule type" value="Genomic_DNA"/>
</dbReference>
<evidence type="ECO:0000313" key="3">
    <source>
        <dbReference type="EMBL" id="MCQ5082447.1"/>
    </source>
</evidence>
<reference evidence="4" key="2">
    <citation type="journal article" date="2018" name="BMC Genomics">
        <title>Whole genome sequencing and function prediction of 133 gut anaerobes isolated from chicken caecum in pure cultures.</title>
        <authorList>
            <person name="Medvecky M."/>
            <person name="Cejkova D."/>
            <person name="Polansky O."/>
            <person name="Karasova D."/>
            <person name="Kubasova T."/>
            <person name="Cizek A."/>
            <person name="Rychlik I."/>
        </authorList>
    </citation>
    <scope>NUCLEOTIDE SEQUENCE</scope>
    <source>
        <strain evidence="4">An90</strain>
    </source>
</reference>
<dbReference type="Gene3D" id="2.60.40.1740">
    <property type="entry name" value="hypothetical protein (bacova_03559)"/>
    <property type="match status" value="1"/>
</dbReference>
<comment type="caution">
    <text evidence="4">The sequence shown here is derived from an EMBL/GenBank/DDBJ whole genome shotgun (WGS) entry which is preliminary data.</text>
</comment>
<dbReference type="PROSITE" id="PS51257">
    <property type="entry name" value="PROKAR_LIPOPROTEIN"/>
    <property type="match status" value="1"/>
</dbReference>
<dbReference type="EMBL" id="NFHB01000001">
    <property type="protein sequence ID" value="OUN04980.1"/>
    <property type="molecule type" value="Genomic_DNA"/>
</dbReference>
<dbReference type="Proteomes" id="UP001205035">
    <property type="component" value="Unassembled WGS sequence"/>
</dbReference>
<dbReference type="Pfam" id="PF13385">
    <property type="entry name" value="Laminin_G_3"/>
    <property type="match status" value="1"/>
</dbReference>
<dbReference type="OrthoDB" id="1037816at2"/>
<evidence type="ECO:0000313" key="5">
    <source>
        <dbReference type="Proteomes" id="UP000195772"/>
    </source>
</evidence>
<reference evidence="5" key="1">
    <citation type="submission" date="2017-04" db="EMBL/GenBank/DDBJ databases">
        <title>Function of individual gut microbiota members based on whole genome sequencing of pure cultures obtained from chicken caecum.</title>
        <authorList>
            <person name="Medvecky M."/>
            <person name="Cejkova D."/>
            <person name="Polansky O."/>
            <person name="Karasova D."/>
            <person name="Kubasova T."/>
            <person name="Cizek A."/>
            <person name="Rychlik I."/>
        </authorList>
    </citation>
    <scope>NUCLEOTIDE SEQUENCE [LARGE SCALE GENOMIC DNA]</scope>
    <source>
        <strain evidence="5">An90</strain>
    </source>
</reference>
<evidence type="ECO:0000313" key="4">
    <source>
        <dbReference type="EMBL" id="OUN04980.1"/>
    </source>
</evidence>
<dbReference type="InterPro" id="IPR013728">
    <property type="entry name" value="BT_3987-like_N"/>
</dbReference>
<dbReference type="GO" id="GO:0004553">
    <property type="term" value="F:hydrolase activity, hydrolyzing O-glycosyl compounds"/>
    <property type="evidence" value="ECO:0007669"/>
    <property type="project" value="UniProtKB-ARBA"/>
</dbReference>
<proteinExistence type="predicted"/>
<reference evidence="3" key="3">
    <citation type="submission" date="2022-06" db="EMBL/GenBank/DDBJ databases">
        <title>Isolation of gut microbiota from human fecal samples.</title>
        <authorList>
            <person name="Pamer E.G."/>
            <person name="Barat B."/>
            <person name="Waligurski E."/>
            <person name="Medina S."/>
            <person name="Paddock L."/>
            <person name="Mostad J."/>
        </authorList>
    </citation>
    <scope>NUCLEOTIDE SEQUENCE</scope>
    <source>
        <strain evidence="3">DFI.6.22</strain>
    </source>
</reference>
<evidence type="ECO:0000256" key="1">
    <source>
        <dbReference type="SAM" id="SignalP"/>
    </source>
</evidence>
<gene>
    <name evidence="4" type="ORF">B5G41_01345</name>
    <name evidence="3" type="ORF">NE651_06030</name>
</gene>
<dbReference type="AlphaFoldDB" id="A0A1Y3R889"/>
<feature type="signal peptide" evidence="1">
    <location>
        <begin position="1"/>
        <end position="19"/>
    </location>
</feature>
<keyword evidence="1" id="KW-0732">Signal</keyword>
<feature type="domain" description="BT-3987-like N-terminal" evidence="2">
    <location>
        <begin position="31"/>
        <end position="149"/>
    </location>
</feature>
<protein>
    <submittedName>
        <fullName evidence="3">DUF1735 and LamG domain-containing protein</fullName>
    </submittedName>
</protein>
<organism evidence="4 5">
    <name type="scientific">Alistipes onderdonkii</name>
    <dbReference type="NCBI Taxonomy" id="328813"/>
    <lineage>
        <taxon>Bacteria</taxon>
        <taxon>Pseudomonadati</taxon>
        <taxon>Bacteroidota</taxon>
        <taxon>Bacteroidia</taxon>
        <taxon>Bacteroidales</taxon>
        <taxon>Rikenellaceae</taxon>
        <taxon>Alistipes</taxon>
    </lineage>
</organism>
<name>A0A1Y3R889_9BACT</name>
<dbReference type="RefSeq" id="WP_018695095.1">
    <property type="nucleotide sequence ID" value="NZ_AP025562.1"/>
</dbReference>
<feature type="chain" id="PRO_5010995636" evidence="1">
    <location>
        <begin position="20"/>
        <end position="391"/>
    </location>
</feature>
<dbReference type="InterPro" id="IPR013320">
    <property type="entry name" value="ConA-like_dom_sf"/>
</dbReference>
<dbReference type="Gene3D" id="2.60.120.200">
    <property type="match status" value="1"/>
</dbReference>
<dbReference type="Proteomes" id="UP000195772">
    <property type="component" value="Unassembled WGS sequence"/>
</dbReference>
<dbReference type="SUPFAM" id="SSF49899">
    <property type="entry name" value="Concanavalin A-like lectins/glucanases"/>
    <property type="match status" value="1"/>
</dbReference>
<dbReference type="Pfam" id="PF08522">
    <property type="entry name" value="BT_3987-like_N"/>
    <property type="match status" value="1"/>
</dbReference>
<accession>A0A1Y3R889</accession>